<gene>
    <name evidence="6" type="ORF">PBAT_20210</name>
</gene>
<dbReference type="PRINTS" id="PR00032">
    <property type="entry name" value="HTHARAC"/>
</dbReference>
<keyword evidence="2" id="KW-0238">DNA-binding</keyword>
<feature type="transmembrane region" description="Helical" evidence="4">
    <location>
        <begin position="20"/>
        <end position="43"/>
    </location>
</feature>
<evidence type="ECO:0000256" key="3">
    <source>
        <dbReference type="ARBA" id="ARBA00023163"/>
    </source>
</evidence>
<dbReference type="RefSeq" id="WP_068652284.1">
    <property type="nucleotide sequence ID" value="NZ_CP043611.1"/>
</dbReference>
<protein>
    <recommendedName>
        <fullName evidence="5">HTH araC/xylS-type domain-containing protein</fullName>
    </recommendedName>
</protein>
<feature type="domain" description="HTH araC/xylS-type" evidence="5">
    <location>
        <begin position="662"/>
        <end position="762"/>
    </location>
</feature>
<evidence type="ECO:0000256" key="1">
    <source>
        <dbReference type="ARBA" id="ARBA00023015"/>
    </source>
</evidence>
<reference evidence="6 7" key="1">
    <citation type="submission" date="2016-03" db="EMBL/GenBank/DDBJ databases">
        <title>Draft genome sequence of Paenibacillus antarcticus CECT 5836.</title>
        <authorList>
            <person name="Shin S.-K."/>
            <person name="Yi H."/>
        </authorList>
    </citation>
    <scope>NUCLEOTIDE SEQUENCE [LARGE SCALE GENOMIC DNA]</scope>
    <source>
        <strain evidence="6 7">CECT 5836</strain>
    </source>
</reference>
<dbReference type="SMART" id="SM00342">
    <property type="entry name" value="HTH_ARAC"/>
    <property type="match status" value="1"/>
</dbReference>
<evidence type="ECO:0000259" key="5">
    <source>
        <dbReference type="PROSITE" id="PS01124"/>
    </source>
</evidence>
<comment type="caution">
    <text evidence="6">The sequence shown here is derived from an EMBL/GenBank/DDBJ whole genome shotgun (WGS) entry which is preliminary data.</text>
</comment>
<keyword evidence="4" id="KW-0472">Membrane</keyword>
<dbReference type="PROSITE" id="PS01124">
    <property type="entry name" value="HTH_ARAC_FAMILY_2"/>
    <property type="match status" value="1"/>
</dbReference>
<dbReference type="PANTHER" id="PTHR43280">
    <property type="entry name" value="ARAC-FAMILY TRANSCRIPTIONAL REGULATOR"/>
    <property type="match status" value="1"/>
</dbReference>
<feature type="transmembrane region" description="Helical" evidence="4">
    <location>
        <begin position="301"/>
        <end position="324"/>
    </location>
</feature>
<dbReference type="Gene3D" id="3.30.450.20">
    <property type="entry name" value="PAS domain"/>
    <property type="match status" value="1"/>
</dbReference>
<keyword evidence="7" id="KW-1185">Reference proteome</keyword>
<dbReference type="Pfam" id="PF12833">
    <property type="entry name" value="HTH_18"/>
    <property type="match status" value="1"/>
</dbReference>
<keyword evidence="1" id="KW-0805">Transcription regulation</keyword>
<dbReference type="GO" id="GO:0003700">
    <property type="term" value="F:DNA-binding transcription factor activity"/>
    <property type="evidence" value="ECO:0007669"/>
    <property type="project" value="InterPro"/>
</dbReference>
<proteinExistence type="predicted"/>
<evidence type="ECO:0000313" key="6">
    <source>
        <dbReference type="EMBL" id="OAB42617.1"/>
    </source>
</evidence>
<dbReference type="Proteomes" id="UP000077355">
    <property type="component" value="Unassembled WGS sequence"/>
</dbReference>
<keyword evidence="3" id="KW-0804">Transcription</keyword>
<dbReference type="InterPro" id="IPR009057">
    <property type="entry name" value="Homeodomain-like_sf"/>
</dbReference>
<dbReference type="SUPFAM" id="SSF46689">
    <property type="entry name" value="Homeodomain-like"/>
    <property type="match status" value="1"/>
</dbReference>
<dbReference type="EMBL" id="LVJI01000035">
    <property type="protein sequence ID" value="OAB42617.1"/>
    <property type="molecule type" value="Genomic_DNA"/>
</dbReference>
<keyword evidence="4" id="KW-1133">Transmembrane helix</keyword>
<dbReference type="GO" id="GO:0043565">
    <property type="term" value="F:sequence-specific DNA binding"/>
    <property type="evidence" value="ECO:0007669"/>
    <property type="project" value="InterPro"/>
</dbReference>
<evidence type="ECO:0000256" key="4">
    <source>
        <dbReference type="SAM" id="Phobius"/>
    </source>
</evidence>
<accession>A0A168KY61</accession>
<sequence length="765" mass="88137">MKRISMIKAPFKKNAFLLQIFVGLSLISIIIVTIISVFMFYWMKDRTLEEINKINRISLQNTDTVFSSYLKDFQNYSVELYQNPNIRKIMFLDTLEWDSGIDNAVTHIQNILSINRDTMNSVYVLNNTKTILSISEKFAESNADLQLFELVSSHRTGESPIVWTMKDKYSGNEIKTMTFFYHQGAQGSLGGAAVINVDLEALAKTIFSEEPNKNQKMYIVDREGDVILHSDKSLFKPNIMDDPYFATILHSNKSYDSFILESQNKAISYSYISSSNDRYFIISEMEDTYTFSEMVNTRNIIFTYGLLMIMLALFIAGVITYFVYKPFGHVIKNIRSVYKEETNGYQHVDELQLVSNAFTNIVERINSLEKENDSHTFVMMLNSERDEDAQWIENVFMKTGSIHTNDTAYVLFVVTIDDFDNFSEMSNVEAVSFRMDSVITILTDTVTSRAKCSLFTIAADQVLCIISDPHNEVKLEDEFLLEIAKNAQQSVLNMLNMDISIGISSIVNRPTVIIEKYKEAFELTRHRIVQGNRWIANADHLKTLNAVDIPDSAAKDVVNAVMRGDFERYCEELDNVAAFSREYHYSSIIRFFSNMSSSIMKLSHDLLVEKTVNNKTTFLEIYKKVSEFKEYSELKEWFAELFHQSSDVIQDILSKKTKDFLPESLEYINQHYCDPSISVNSVAEKLKVSTSYFSKMFNESVGYTFPEYVNHLRMEKAKELLQDYPEMNITDISTKVGYSSNSYFTTSFKKKYGVSPSKVRLLHKS</sequence>
<dbReference type="PANTHER" id="PTHR43280:SF2">
    <property type="entry name" value="HTH-TYPE TRANSCRIPTIONAL REGULATOR EXSA"/>
    <property type="match status" value="1"/>
</dbReference>
<dbReference type="AlphaFoldDB" id="A0A168KY61"/>
<name>A0A168KY61_9BACL</name>
<dbReference type="InterPro" id="IPR018060">
    <property type="entry name" value="HTH_AraC"/>
</dbReference>
<dbReference type="InterPro" id="IPR018062">
    <property type="entry name" value="HTH_AraC-typ_CS"/>
</dbReference>
<evidence type="ECO:0000313" key="7">
    <source>
        <dbReference type="Proteomes" id="UP000077355"/>
    </source>
</evidence>
<organism evidence="6 7">
    <name type="scientific">Paenibacillus antarcticus</name>
    <dbReference type="NCBI Taxonomy" id="253703"/>
    <lineage>
        <taxon>Bacteria</taxon>
        <taxon>Bacillati</taxon>
        <taxon>Bacillota</taxon>
        <taxon>Bacilli</taxon>
        <taxon>Bacillales</taxon>
        <taxon>Paenibacillaceae</taxon>
        <taxon>Paenibacillus</taxon>
    </lineage>
</organism>
<evidence type="ECO:0000256" key="2">
    <source>
        <dbReference type="ARBA" id="ARBA00023125"/>
    </source>
</evidence>
<dbReference type="PROSITE" id="PS00041">
    <property type="entry name" value="HTH_ARAC_FAMILY_1"/>
    <property type="match status" value="1"/>
</dbReference>
<keyword evidence="4" id="KW-0812">Transmembrane</keyword>
<dbReference type="Gene3D" id="1.10.10.60">
    <property type="entry name" value="Homeodomain-like"/>
    <property type="match status" value="2"/>
</dbReference>
<dbReference type="InterPro" id="IPR020449">
    <property type="entry name" value="Tscrpt_reg_AraC-type_HTH"/>
</dbReference>
<dbReference type="OrthoDB" id="9799345at2"/>